<sequence>MRVKQINSKTLWFLLLYFLVSINLMYAQDINVKGNVSDESGPLPGVSVIVKGTTTGVATDFDGNYEINASADDTLVFTYLGYKTKELAINGRTNLNVVLDTDVSALDEVVIIGYGSSKRKDLTGSIVSVKGEDLDKVAPVSFEGGLAARASGLQVVQSGGEPGSGFNIRIRGGSSITASNDPLYVIDGFALQGNTASTAVGIGNSSTSPLSTIDPSSIESIEVLKDASATAIYGSRGANGVIIITTKQGKKGRASLNFETFTGVSTLARPLDLMTGQEYVDFWNDYFPWNPDAEDTYTRAYRYDDGTPLDLSDPRVLVTDWQKEITRPAITKSYKVSMSGGGDKNTYSASFSYLNQEGIVKTSDFERYNGNLNINQNISDKLKAGMNLNLGINKNNGIVNAANENGNGRNGIITSAILFTPVQGINRYDDAEYDENGRIISVRDGDITNPLATLEFNSNNRTAFQSFGSVYIQYTLADGLTFKSSVRGNISSTKGTAYFSEKISWGRTANGRAFVNNNMGTGIITEQNLNFSKVYGDHSLNATAVYEEQQNTFEFNNSAATGFDLPGVNLNNLASATETLPNSSGFTKTALQSYLARVQYDYKGKYTLNASARYDGSSRFAEGKKYGFFPSVGVAWNVANENFLKENNTLNRFRIKASFGETGNTAIGSYRSFAQAGVASTILNGNQLVTGASIQQLANEELTWETTQQFDAGLSIGMFNDRISLEADYYRKETSDLLLEVPLPSTTGFKTVFKNLGKVENKGLEFALNTVNFDNENFGWTSNFNISFNDNQVLDLGDADQFLVNSIGDNQIQDDYIVKVGESLGSMYGLEVDGIYNYSDFAAFDGLSNEEAAAKLRQDAADQGVVWYDVVYELKEGTVLSSGQPDNTKYRPGMPKFVDQLTVDTDGDGVPDAADGVVNSDDRKIIGNALPKHFGGFTNNFRYKNLDLSVITQWSYGNDVYLKSLSKGTAQAIPFLNKYGRVADRWTPETPDTDIPSIWGDGDAGINGTAYSSFIEDGSYFRISNVTLGYELPTRVKKSIGLKSCRVYAAVDNLHVFTKYSGYDPDVSVGNNQLTPGLDADSYPRSRTIRLGLSVGF</sequence>
<comment type="similarity">
    <text evidence="7">Belongs to the TonB-dependent receptor family.</text>
</comment>
<dbReference type="Gene3D" id="2.170.130.10">
    <property type="entry name" value="TonB-dependent receptor, plug domain"/>
    <property type="match status" value="1"/>
</dbReference>
<dbReference type="SUPFAM" id="SSF56935">
    <property type="entry name" value="Porins"/>
    <property type="match status" value="1"/>
</dbReference>
<dbReference type="InterPro" id="IPR037066">
    <property type="entry name" value="Plug_dom_sf"/>
</dbReference>
<organism evidence="9 10">
    <name type="scientific">Maribacter litoralis</name>
    <dbReference type="NCBI Taxonomy" id="2059726"/>
    <lineage>
        <taxon>Bacteria</taxon>
        <taxon>Pseudomonadati</taxon>
        <taxon>Bacteroidota</taxon>
        <taxon>Flavobacteriia</taxon>
        <taxon>Flavobacteriales</taxon>
        <taxon>Flavobacteriaceae</taxon>
        <taxon>Maribacter</taxon>
    </lineage>
</organism>
<keyword evidence="2 7" id="KW-0813">Transport</keyword>
<dbReference type="Gene3D" id="2.60.40.1120">
    <property type="entry name" value="Carboxypeptidase-like, regulatory domain"/>
    <property type="match status" value="1"/>
</dbReference>
<evidence type="ECO:0000256" key="2">
    <source>
        <dbReference type="ARBA" id="ARBA00022448"/>
    </source>
</evidence>
<dbReference type="AlphaFoldDB" id="A0A653M3C3"/>
<dbReference type="RefSeq" id="WP_236564405.1">
    <property type="nucleotide sequence ID" value="NZ_LR733271.1"/>
</dbReference>
<proteinExistence type="inferred from homology"/>
<evidence type="ECO:0000256" key="6">
    <source>
        <dbReference type="ARBA" id="ARBA00023237"/>
    </source>
</evidence>
<protein>
    <submittedName>
        <fullName evidence="9">TonB-linked outer membrane protein, SusC/RagA family</fullName>
    </submittedName>
</protein>
<keyword evidence="4 7" id="KW-0812">Transmembrane</keyword>
<dbReference type="InterPro" id="IPR036942">
    <property type="entry name" value="Beta-barrel_TonB_sf"/>
</dbReference>
<dbReference type="InterPro" id="IPR023997">
    <property type="entry name" value="TonB-dep_OMP_SusC/RagA_CS"/>
</dbReference>
<dbReference type="Gene3D" id="2.40.170.20">
    <property type="entry name" value="TonB-dependent receptor, beta-barrel domain"/>
    <property type="match status" value="1"/>
</dbReference>
<dbReference type="InterPro" id="IPR039426">
    <property type="entry name" value="TonB-dep_rcpt-like"/>
</dbReference>
<evidence type="ECO:0000313" key="10">
    <source>
        <dbReference type="Proteomes" id="UP000430202"/>
    </source>
</evidence>
<dbReference type="InterPro" id="IPR012910">
    <property type="entry name" value="Plug_dom"/>
</dbReference>
<dbReference type="PROSITE" id="PS52016">
    <property type="entry name" value="TONB_DEPENDENT_REC_3"/>
    <property type="match status" value="1"/>
</dbReference>
<gene>
    <name evidence="9" type="ORF">MARI151_10229</name>
</gene>
<dbReference type="InterPro" id="IPR008969">
    <property type="entry name" value="CarboxyPept-like_regulatory"/>
</dbReference>
<reference evidence="9 10" key="1">
    <citation type="submission" date="2019-10" db="EMBL/GenBank/DDBJ databases">
        <authorList>
            <person name="Karimi E."/>
        </authorList>
    </citation>
    <scope>NUCLEOTIDE SEQUENCE [LARGE SCALE GENOMIC DNA]</scope>
    <source>
        <strain evidence="9">Maribacter sp. 151</strain>
    </source>
</reference>
<feature type="domain" description="TonB-dependent receptor plug" evidence="8">
    <location>
        <begin position="119"/>
        <end position="241"/>
    </location>
</feature>
<evidence type="ECO:0000256" key="5">
    <source>
        <dbReference type="ARBA" id="ARBA00023136"/>
    </source>
</evidence>
<evidence type="ECO:0000256" key="7">
    <source>
        <dbReference type="PROSITE-ProRule" id="PRU01360"/>
    </source>
</evidence>
<dbReference type="Pfam" id="PF13715">
    <property type="entry name" value="CarbopepD_reg_2"/>
    <property type="match status" value="1"/>
</dbReference>
<evidence type="ECO:0000313" key="9">
    <source>
        <dbReference type="EMBL" id="VXA99314.1"/>
    </source>
</evidence>
<evidence type="ECO:0000256" key="1">
    <source>
        <dbReference type="ARBA" id="ARBA00004571"/>
    </source>
</evidence>
<evidence type="ECO:0000259" key="8">
    <source>
        <dbReference type="Pfam" id="PF07715"/>
    </source>
</evidence>
<dbReference type="FunFam" id="2.60.40.1120:FF:000003">
    <property type="entry name" value="Outer membrane protein Omp121"/>
    <property type="match status" value="1"/>
</dbReference>
<dbReference type="NCBIfam" id="TIGR04056">
    <property type="entry name" value="OMP_RagA_SusC"/>
    <property type="match status" value="1"/>
</dbReference>
<keyword evidence="10" id="KW-1185">Reference proteome</keyword>
<comment type="subcellular location">
    <subcellularLocation>
        <location evidence="1 7">Cell outer membrane</location>
        <topology evidence="1 7">Multi-pass membrane protein</topology>
    </subcellularLocation>
</comment>
<dbReference type="InterPro" id="IPR023996">
    <property type="entry name" value="TonB-dep_OMP_SusC/RagA"/>
</dbReference>
<dbReference type="Pfam" id="PF07715">
    <property type="entry name" value="Plug"/>
    <property type="match status" value="1"/>
</dbReference>
<dbReference type="SUPFAM" id="SSF49464">
    <property type="entry name" value="Carboxypeptidase regulatory domain-like"/>
    <property type="match status" value="1"/>
</dbReference>
<keyword evidence="3 7" id="KW-1134">Transmembrane beta strand</keyword>
<dbReference type="Proteomes" id="UP000430202">
    <property type="component" value="Unassembled WGS sequence"/>
</dbReference>
<keyword evidence="5 7" id="KW-0472">Membrane</keyword>
<keyword evidence="6 7" id="KW-0998">Cell outer membrane</keyword>
<dbReference type="EMBL" id="CABWLR010000001">
    <property type="protein sequence ID" value="VXA99314.1"/>
    <property type="molecule type" value="Genomic_DNA"/>
</dbReference>
<dbReference type="GO" id="GO:0009279">
    <property type="term" value="C:cell outer membrane"/>
    <property type="evidence" value="ECO:0007669"/>
    <property type="project" value="UniProtKB-SubCell"/>
</dbReference>
<dbReference type="NCBIfam" id="TIGR04057">
    <property type="entry name" value="SusC_RagA_signa"/>
    <property type="match status" value="1"/>
</dbReference>
<name>A0A653M3C3_9FLAO</name>
<accession>A0A653M3C3</accession>
<evidence type="ECO:0000256" key="3">
    <source>
        <dbReference type="ARBA" id="ARBA00022452"/>
    </source>
</evidence>
<evidence type="ECO:0000256" key="4">
    <source>
        <dbReference type="ARBA" id="ARBA00022692"/>
    </source>
</evidence>